<evidence type="ECO:0000256" key="2">
    <source>
        <dbReference type="ARBA" id="ARBA00022448"/>
    </source>
</evidence>
<dbReference type="InterPro" id="IPR017871">
    <property type="entry name" value="ABC_transporter-like_CS"/>
</dbReference>
<dbReference type="InterPro" id="IPR027417">
    <property type="entry name" value="P-loop_NTPase"/>
</dbReference>
<feature type="domain" description="ABC transporter" evidence="5">
    <location>
        <begin position="5"/>
        <end position="229"/>
    </location>
</feature>
<dbReference type="Proteomes" id="UP000621560">
    <property type="component" value="Unassembled WGS sequence"/>
</dbReference>
<evidence type="ECO:0000256" key="4">
    <source>
        <dbReference type="ARBA" id="ARBA00022840"/>
    </source>
</evidence>
<dbReference type="AlphaFoldDB" id="A0A927BTJ7"/>
<dbReference type="Gene3D" id="3.40.50.300">
    <property type="entry name" value="P-loop containing nucleotide triphosphate hydrolases"/>
    <property type="match status" value="1"/>
</dbReference>
<dbReference type="PROSITE" id="PS00211">
    <property type="entry name" value="ABC_TRANSPORTER_1"/>
    <property type="match status" value="1"/>
</dbReference>
<reference evidence="6" key="1">
    <citation type="submission" date="2020-09" db="EMBL/GenBank/DDBJ databases">
        <title>A novel bacterium of genus Paenibacillus, isolated from South China Sea.</title>
        <authorList>
            <person name="Huang H."/>
            <person name="Mo K."/>
            <person name="Hu Y."/>
        </authorList>
    </citation>
    <scope>NUCLEOTIDE SEQUENCE</scope>
    <source>
        <strain evidence="6">IB182496</strain>
    </source>
</reference>
<dbReference type="SMART" id="SM00382">
    <property type="entry name" value="AAA"/>
    <property type="match status" value="1"/>
</dbReference>
<keyword evidence="4 6" id="KW-0067">ATP-binding</keyword>
<dbReference type="PANTHER" id="PTHR42798:SF4">
    <property type="entry name" value="ABC TRANSPORTER DOMAIN-CONTAINING PROTEIN"/>
    <property type="match status" value="1"/>
</dbReference>
<evidence type="ECO:0000259" key="5">
    <source>
        <dbReference type="PROSITE" id="PS50893"/>
    </source>
</evidence>
<evidence type="ECO:0000256" key="1">
    <source>
        <dbReference type="ARBA" id="ARBA00005417"/>
    </source>
</evidence>
<sequence>MTLLIKTNNICKKYNSNINQFQLKPTSISFEKGKIYIIKGRSGSGKSTLLNIIGGIDRPTSGTVFFNNESFYDLSDNKQSEIRNKNFGFVFQSFNLIPELTAKDNISLPKHFNKNININDNKINRIAEELGIKHLLNSKPFQLSGGEQQRIAIARALITTPEIIFADEPTGNLDNLNSQNVAKLLIDLVSNRNVTLILVTHEENLIKHQHTKFFMHDGELKLEEGEDDA</sequence>
<organism evidence="6 7">
    <name type="scientific">Paenibacillus sabuli</name>
    <dbReference type="NCBI Taxonomy" id="2772509"/>
    <lineage>
        <taxon>Bacteria</taxon>
        <taxon>Bacillati</taxon>
        <taxon>Bacillota</taxon>
        <taxon>Bacilli</taxon>
        <taxon>Bacillales</taxon>
        <taxon>Paenibacillaceae</taxon>
        <taxon>Paenibacillus</taxon>
    </lineage>
</organism>
<gene>
    <name evidence="6" type="ORF">IDH44_09945</name>
</gene>
<evidence type="ECO:0000256" key="3">
    <source>
        <dbReference type="ARBA" id="ARBA00022741"/>
    </source>
</evidence>
<dbReference type="SUPFAM" id="SSF52540">
    <property type="entry name" value="P-loop containing nucleoside triphosphate hydrolases"/>
    <property type="match status" value="1"/>
</dbReference>
<accession>A0A927BTJ7</accession>
<dbReference type="PROSITE" id="PS50893">
    <property type="entry name" value="ABC_TRANSPORTER_2"/>
    <property type="match status" value="1"/>
</dbReference>
<comment type="caution">
    <text evidence="6">The sequence shown here is derived from an EMBL/GenBank/DDBJ whole genome shotgun (WGS) entry which is preliminary data.</text>
</comment>
<keyword evidence="2" id="KW-0813">Transport</keyword>
<evidence type="ECO:0000313" key="7">
    <source>
        <dbReference type="Proteomes" id="UP000621560"/>
    </source>
</evidence>
<dbReference type="PANTHER" id="PTHR42798">
    <property type="entry name" value="LIPOPROTEIN-RELEASING SYSTEM ATP-BINDING PROTEIN LOLD"/>
    <property type="match status" value="1"/>
</dbReference>
<proteinExistence type="inferred from homology"/>
<keyword evidence="3" id="KW-0547">Nucleotide-binding</keyword>
<dbReference type="CDD" id="cd03255">
    <property type="entry name" value="ABC_MJ0796_LolCDE_FtsE"/>
    <property type="match status" value="1"/>
</dbReference>
<comment type="similarity">
    <text evidence="1">Belongs to the ABC transporter superfamily.</text>
</comment>
<dbReference type="InterPro" id="IPR017911">
    <property type="entry name" value="MacB-like_ATP-bd"/>
</dbReference>
<dbReference type="GO" id="GO:0016887">
    <property type="term" value="F:ATP hydrolysis activity"/>
    <property type="evidence" value="ECO:0007669"/>
    <property type="project" value="InterPro"/>
</dbReference>
<protein>
    <submittedName>
        <fullName evidence="6">ABC transporter ATP-binding protein</fullName>
    </submittedName>
</protein>
<dbReference type="GO" id="GO:0005524">
    <property type="term" value="F:ATP binding"/>
    <property type="evidence" value="ECO:0007669"/>
    <property type="project" value="UniProtKB-KW"/>
</dbReference>
<dbReference type="RefSeq" id="WP_190917160.1">
    <property type="nucleotide sequence ID" value="NZ_JACXIZ010000016.1"/>
</dbReference>
<keyword evidence="7" id="KW-1185">Reference proteome</keyword>
<dbReference type="InterPro" id="IPR003593">
    <property type="entry name" value="AAA+_ATPase"/>
</dbReference>
<name>A0A927BTJ7_9BACL</name>
<dbReference type="InterPro" id="IPR003439">
    <property type="entry name" value="ABC_transporter-like_ATP-bd"/>
</dbReference>
<dbReference type="Pfam" id="PF00005">
    <property type="entry name" value="ABC_tran"/>
    <property type="match status" value="1"/>
</dbReference>
<dbReference type="EMBL" id="JACXIZ010000016">
    <property type="protein sequence ID" value="MBD2845510.1"/>
    <property type="molecule type" value="Genomic_DNA"/>
</dbReference>
<evidence type="ECO:0000313" key="6">
    <source>
        <dbReference type="EMBL" id="MBD2845510.1"/>
    </source>
</evidence>